<evidence type="ECO:0000313" key="10">
    <source>
        <dbReference type="Proteomes" id="UP000325307"/>
    </source>
</evidence>
<protein>
    <recommendedName>
        <fullName evidence="8">Formate--tetrahydrofolate ligase</fullName>
        <ecNumber evidence="8">6.3.4.3</ecNumber>
    </recommendedName>
    <alternativeName>
        <fullName evidence="8">Formyltetrahydrofolate synthetase</fullName>
        <shortName evidence="8">FHS</shortName>
        <shortName evidence="8">FTHFS</shortName>
    </alternativeName>
</protein>
<gene>
    <name evidence="8 9" type="primary">fhs</name>
    <name evidence="9" type="ORF">NCCP1664_14960</name>
</gene>
<evidence type="ECO:0000256" key="7">
    <source>
        <dbReference type="ARBA" id="ARBA00061363"/>
    </source>
</evidence>
<comment type="pathway">
    <text evidence="1 8">One-carbon metabolism; tetrahydrofolate interconversion.</text>
</comment>
<dbReference type="EC" id="6.3.4.3" evidence="8"/>
<dbReference type="EMBL" id="BKDJ01000006">
    <property type="protein sequence ID" value="GER23000.1"/>
    <property type="molecule type" value="Genomic_DNA"/>
</dbReference>
<dbReference type="InterPro" id="IPR000559">
    <property type="entry name" value="Formate_THF_ligase"/>
</dbReference>
<evidence type="ECO:0000256" key="2">
    <source>
        <dbReference type="ARBA" id="ARBA00022563"/>
    </source>
</evidence>
<dbReference type="Gene3D" id="3.40.50.300">
    <property type="entry name" value="P-loop containing nucleotide triphosphate hydrolases"/>
    <property type="match status" value="1"/>
</dbReference>
<keyword evidence="4 8" id="KW-0547">Nucleotide-binding</keyword>
<dbReference type="Pfam" id="PF01268">
    <property type="entry name" value="FTHFS"/>
    <property type="match status" value="1"/>
</dbReference>
<sequence>MATASATGNSDLEIAARAVMRPIQEIAATAGIPAEALELYGRHKAKIDPDRLPAEPGTSPGRIVLVTAMSPTPAGEGKSTVTVGLGDALAASGQRTIIALREPSLGPVFGLKGGATGGGRAQVLPMEDINLHFTGDFHAITSANNLLAALIDNHLQQGNDLGIDPRRITFKRVLDMNDRALREIVIGLGGTSGGIPRQDGFDITVASEVMAVFCLARDQADLKERLGAITVGHTRDGRPVTAGDLGAAGAMALLLRDAFKPNLVQTIDGTPALVHGGPFANIAHGCNSVVATQAARRLADIVVTEAGFGADLGAEKFIDIKARLANCQPSAVVVVATVRALKMHGGVPKEGLGVRDDDALRAGLANLERHVGNVRRLGIEPVVALNRFATDSGAELDLVAQWCRERGVAVAVADVWARGGAGGAELAARVLEALERGQEAHPLYPLELNVAEKIETIVRTVYGGAGVDYSVPALRRLAEIQAEGLDGLPVCMAKTQYSFSDNASRLGAPEGFTLHVRDLVPKTGAGFIVVLTGAVMTMPGLPKEPAALRMDVDGGGRAVGLF</sequence>
<dbReference type="FunFam" id="3.30.1510.10:FF:000001">
    <property type="entry name" value="Formate--tetrahydrofolate ligase"/>
    <property type="match status" value="1"/>
</dbReference>
<keyword evidence="3 8" id="KW-0436">Ligase</keyword>
<dbReference type="RefSeq" id="WP_149956612.1">
    <property type="nucleotide sequence ID" value="NZ_BKDJ01000006.1"/>
</dbReference>
<evidence type="ECO:0000256" key="8">
    <source>
        <dbReference type="HAMAP-Rule" id="MF_01543"/>
    </source>
</evidence>
<dbReference type="OrthoDB" id="9761733at2"/>
<dbReference type="HAMAP" id="MF_01543">
    <property type="entry name" value="FTHFS"/>
    <property type="match status" value="1"/>
</dbReference>
<keyword evidence="5 8" id="KW-0067">ATP-binding</keyword>
<dbReference type="Proteomes" id="UP000325307">
    <property type="component" value="Unassembled WGS sequence"/>
</dbReference>
<dbReference type="PROSITE" id="PS00721">
    <property type="entry name" value="FTHFS_1"/>
    <property type="match status" value="1"/>
</dbReference>
<evidence type="ECO:0000256" key="3">
    <source>
        <dbReference type="ARBA" id="ARBA00022598"/>
    </source>
</evidence>
<proteinExistence type="inferred from homology"/>
<comment type="caution">
    <text evidence="9">The sequence shown here is derived from an EMBL/GenBank/DDBJ whole genome shotgun (WGS) entry which is preliminary data.</text>
</comment>
<dbReference type="UniPathway" id="UPA00193"/>
<dbReference type="SUPFAM" id="SSF52540">
    <property type="entry name" value="P-loop containing nucleoside triphosphate hydrolases"/>
    <property type="match status" value="1"/>
</dbReference>
<evidence type="ECO:0000313" key="9">
    <source>
        <dbReference type="EMBL" id="GER23000.1"/>
    </source>
</evidence>
<dbReference type="GO" id="GO:0004329">
    <property type="term" value="F:formate-tetrahydrofolate ligase activity"/>
    <property type="evidence" value="ECO:0007669"/>
    <property type="project" value="UniProtKB-UniRule"/>
</dbReference>
<comment type="similarity">
    <text evidence="7 8">Belongs to the formate--tetrahydrofolate ligase family.</text>
</comment>
<evidence type="ECO:0000256" key="6">
    <source>
        <dbReference type="ARBA" id="ARBA00049033"/>
    </source>
</evidence>
<comment type="catalytic activity">
    <reaction evidence="6 8">
        <text>(6S)-5,6,7,8-tetrahydrofolate + formate + ATP = (6R)-10-formyltetrahydrofolate + ADP + phosphate</text>
        <dbReference type="Rhea" id="RHEA:20221"/>
        <dbReference type="ChEBI" id="CHEBI:15740"/>
        <dbReference type="ChEBI" id="CHEBI:30616"/>
        <dbReference type="ChEBI" id="CHEBI:43474"/>
        <dbReference type="ChEBI" id="CHEBI:57453"/>
        <dbReference type="ChEBI" id="CHEBI:195366"/>
        <dbReference type="ChEBI" id="CHEBI:456216"/>
        <dbReference type="EC" id="6.3.4.3"/>
    </reaction>
</comment>
<evidence type="ECO:0000256" key="4">
    <source>
        <dbReference type="ARBA" id="ARBA00022741"/>
    </source>
</evidence>
<reference evidence="9 10" key="1">
    <citation type="submission" date="2019-09" db="EMBL/GenBank/DDBJ databases">
        <title>Arthrobacter zafarii sp. nov., a moderately thermotolerant and halotolerant actinobacterium isolated from Cholistan desert soil of Pakistan.</title>
        <authorList>
            <person name="Amin A."/>
            <person name="Ahmed I."/>
            <person name="Khalid N."/>
            <person name="Schumann P."/>
            <person name="Busse H.J."/>
            <person name="Khan I.U."/>
            <person name="Li S."/>
            <person name="Li W.J."/>
        </authorList>
    </citation>
    <scope>NUCLEOTIDE SEQUENCE [LARGE SCALE GENOMIC DNA]</scope>
    <source>
        <strain evidence="9 10">NCCP-1664</strain>
    </source>
</reference>
<dbReference type="CDD" id="cd00477">
    <property type="entry name" value="FTHFS"/>
    <property type="match status" value="1"/>
</dbReference>
<dbReference type="InterPro" id="IPR020628">
    <property type="entry name" value="Formate_THF_ligase_CS"/>
</dbReference>
<name>A0A5A7NQC4_9MICC</name>
<accession>A0A5A7NQC4</accession>
<evidence type="ECO:0000256" key="1">
    <source>
        <dbReference type="ARBA" id="ARBA00004777"/>
    </source>
</evidence>
<dbReference type="PROSITE" id="PS00722">
    <property type="entry name" value="FTHFS_2"/>
    <property type="match status" value="1"/>
</dbReference>
<dbReference type="InterPro" id="IPR027417">
    <property type="entry name" value="P-loop_NTPase"/>
</dbReference>
<dbReference type="Gene3D" id="3.10.410.10">
    <property type="entry name" value="Formyltetrahydrofolate synthetase, domain 3"/>
    <property type="match status" value="1"/>
</dbReference>
<dbReference type="GO" id="GO:0035999">
    <property type="term" value="P:tetrahydrofolate interconversion"/>
    <property type="evidence" value="ECO:0007669"/>
    <property type="project" value="UniProtKB-UniRule"/>
</dbReference>
<keyword evidence="10" id="KW-1185">Reference proteome</keyword>
<dbReference type="GO" id="GO:0005524">
    <property type="term" value="F:ATP binding"/>
    <property type="evidence" value="ECO:0007669"/>
    <property type="project" value="UniProtKB-UniRule"/>
</dbReference>
<dbReference type="AlphaFoldDB" id="A0A5A7NQC4"/>
<keyword evidence="2 8" id="KW-0554">One-carbon metabolism</keyword>
<organism evidence="9 10">
    <name type="scientific">Zafaria cholistanensis</name>
    <dbReference type="NCBI Taxonomy" id="1682741"/>
    <lineage>
        <taxon>Bacteria</taxon>
        <taxon>Bacillati</taxon>
        <taxon>Actinomycetota</taxon>
        <taxon>Actinomycetes</taxon>
        <taxon>Micrococcales</taxon>
        <taxon>Micrococcaceae</taxon>
        <taxon>Zafaria</taxon>
    </lineage>
</organism>
<feature type="binding site" evidence="8">
    <location>
        <begin position="72"/>
        <end position="79"/>
    </location>
    <ligand>
        <name>ATP</name>
        <dbReference type="ChEBI" id="CHEBI:30616"/>
    </ligand>
</feature>
<dbReference type="Gene3D" id="3.30.1510.10">
    <property type="entry name" value="Domain 2, N(10)-formyltetrahydrofolate synthetase"/>
    <property type="match status" value="1"/>
</dbReference>
<evidence type="ECO:0000256" key="5">
    <source>
        <dbReference type="ARBA" id="ARBA00022840"/>
    </source>
</evidence>
<dbReference type="NCBIfam" id="NF010030">
    <property type="entry name" value="PRK13505.1"/>
    <property type="match status" value="1"/>
</dbReference>